<keyword evidence="1" id="KW-1133">Transmembrane helix</keyword>
<name>A0A822N6R1_9VIBR</name>
<accession>A0A822N6R1</accession>
<evidence type="ECO:0000256" key="1">
    <source>
        <dbReference type="SAM" id="Phobius"/>
    </source>
</evidence>
<proteinExistence type="predicted"/>
<protein>
    <submittedName>
        <fullName evidence="2">Uncharacterized protein</fullName>
    </submittedName>
</protein>
<gene>
    <name evidence="2" type="ORF">VCR5J5_960002</name>
</gene>
<evidence type="ECO:0000313" key="3">
    <source>
        <dbReference type="Proteomes" id="UP000049495"/>
    </source>
</evidence>
<organism evidence="2 3">
    <name type="scientific">Vibrio crassostreae</name>
    <dbReference type="NCBI Taxonomy" id="246167"/>
    <lineage>
        <taxon>Bacteria</taxon>
        <taxon>Pseudomonadati</taxon>
        <taxon>Pseudomonadota</taxon>
        <taxon>Gammaproteobacteria</taxon>
        <taxon>Vibrionales</taxon>
        <taxon>Vibrionaceae</taxon>
        <taxon>Vibrio</taxon>
    </lineage>
</organism>
<reference evidence="3" key="1">
    <citation type="submission" date="2014-06" db="EMBL/GenBank/DDBJ databases">
        <authorList>
            <person name="Le Roux Frederique"/>
        </authorList>
    </citation>
    <scope>NUCLEOTIDE SEQUENCE [LARGE SCALE GENOMIC DNA]</scope>
    <source>
        <strain evidence="3">J5-5</strain>
    </source>
</reference>
<dbReference type="RefSeq" id="WP_230691216.1">
    <property type="nucleotide sequence ID" value="NZ_CCJV01000162.1"/>
</dbReference>
<evidence type="ECO:0000313" key="2">
    <source>
        <dbReference type="EMBL" id="CDT71674.1"/>
    </source>
</evidence>
<sequence length="88" mass="9877">MLAKLGWFYFLALIIVTVSNVVSVVLETFKAILITIFQKKSEIALCVIRDGELYVEDGHHRTVIGRVFLETNGFEPMIKNVLVAYCAG</sequence>
<dbReference type="Proteomes" id="UP000049495">
    <property type="component" value="Unassembled WGS sequence"/>
</dbReference>
<keyword evidence="1" id="KW-0812">Transmembrane</keyword>
<dbReference type="AlphaFoldDB" id="A0A822N6R1"/>
<feature type="transmembrane region" description="Helical" evidence="1">
    <location>
        <begin position="6"/>
        <end position="29"/>
    </location>
</feature>
<keyword evidence="1" id="KW-0472">Membrane</keyword>
<comment type="caution">
    <text evidence="2">The sequence shown here is derived from an EMBL/GenBank/DDBJ whole genome shotgun (WGS) entry which is preliminary data.</text>
</comment>
<dbReference type="EMBL" id="CCJV01000162">
    <property type="protein sequence ID" value="CDT71674.1"/>
    <property type="molecule type" value="Genomic_DNA"/>
</dbReference>